<dbReference type="GO" id="GO:0000455">
    <property type="term" value="P:enzyme-directed rRNA pseudouridine synthesis"/>
    <property type="evidence" value="ECO:0007669"/>
    <property type="project" value="TreeGrafter"/>
</dbReference>
<dbReference type="SUPFAM" id="SSF55120">
    <property type="entry name" value="Pseudouridine synthase"/>
    <property type="match status" value="1"/>
</dbReference>
<evidence type="ECO:0000313" key="7">
    <source>
        <dbReference type="Proteomes" id="UP000176494"/>
    </source>
</evidence>
<dbReference type="Proteomes" id="UP000176494">
    <property type="component" value="Unassembled WGS sequence"/>
</dbReference>
<organism evidence="6 7">
    <name type="scientific">Candidatus Vogelbacteria bacterium GWA1_51_14</name>
    <dbReference type="NCBI Taxonomy" id="1802435"/>
    <lineage>
        <taxon>Bacteria</taxon>
        <taxon>Candidatus Vogeliibacteriota</taxon>
    </lineage>
</organism>
<dbReference type="InterPro" id="IPR006145">
    <property type="entry name" value="PsdUridine_synth_RsuA/RluA"/>
</dbReference>
<comment type="caution">
    <text evidence="6">The sequence shown here is derived from an EMBL/GenBank/DDBJ whole genome shotgun (WGS) entry which is preliminary data.</text>
</comment>
<evidence type="ECO:0000259" key="5">
    <source>
        <dbReference type="Pfam" id="PF00849"/>
    </source>
</evidence>
<reference evidence="6 7" key="1">
    <citation type="journal article" date="2016" name="Nat. Commun.">
        <title>Thousands of microbial genomes shed light on interconnected biogeochemical processes in an aquifer system.</title>
        <authorList>
            <person name="Anantharaman K."/>
            <person name="Brown C.T."/>
            <person name="Hug L.A."/>
            <person name="Sharon I."/>
            <person name="Castelle C.J."/>
            <person name="Probst A.J."/>
            <person name="Thomas B.C."/>
            <person name="Singh A."/>
            <person name="Wilkins M.J."/>
            <person name="Karaoz U."/>
            <person name="Brodie E.L."/>
            <person name="Williams K.H."/>
            <person name="Hubbard S.S."/>
            <person name="Banfield J.F."/>
        </authorList>
    </citation>
    <scope>NUCLEOTIDE SEQUENCE [LARGE SCALE GENOMIC DNA]</scope>
</reference>
<comment type="similarity">
    <text evidence="1 4">Belongs to the pseudouridine synthase RluA family.</text>
</comment>
<dbReference type="GO" id="GO:0009982">
    <property type="term" value="F:pseudouridine synthase activity"/>
    <property type="evidence" value="ECO:0007669"/>
    <property type="project" value="InterPro"/>
</dbReference>
<dbReference type="Gene3D" id="3.30.2350.10">
    <property type="entry name" value="Pseudouridine synthase"/>
    <property type="match status" value="1"/>
</dbReference>
<accession>A0A1G2QAI6</accession>
<dbReference type="InterPro" id="IPR006224">
    <property type="entry name" value="PsdUridine_synth_RluA-like_CS"/>
</dbReference>
<dbReference type="InterPro" id="IPR050188">
    <property type="entry name" value="RluA_PseudoU_synthase"/>
</dbReference>
<dbReference type="Pfam" id="PF00849">
    <property type="entry name" value="PseudoU_synth_2"/>
    <property type="match status" value="1"/>
</dbReference>
<dbReference type="NCBIfam" id="TIGR00005">
    <property type="entry name" value="rluA_subfam"/>
    <property type="match status" value="1"/>
</dbReference>
<comment type="function">
    <text evidence="4">Responsible for synthesis of pseudouridine from uracil.</text>
</comment>
<dbReference type="STRING" id="1802435.A2114_02870"/>
<dbReference type="PROSITE" id="PS01129">
    <property type="entry name" value="PSI_RLU"/>
    <property type="match status" value="1"/>
</dbReference>
<evidence type="ECO:0000256" key="2">
    <source>
        <dbReference type="ARBA" id="ARBA00023235"/>
    </source>
</evidence>
<dbReference type="InterPro" id="IPR020103">
    <property type="entry name" value="PsdUridine_synth_cat_dom_sf"/>
</dbReference>
<dbReference type="EMBL" id="MHTG01000020">
    <property type="protein sequence ID" value="OHA57149.1"/>
    <property type="molecule type" value="Genomic_DNA"/>
</dbReference>
<feature type="domain" description="Pseudouridine synthase RsuA/RluA-like" evidence="5">
    <location>
        <begin position="13"/>
        <end position="173"/>
    </location>
</feature>
<sequence length="236" mass="26309">MREPEIIYEDESVLVLNKPAGLAVHPDNFNHEPALTDWLVGKYPKIADVGEDPTRPGLVHRLDKDTSGVMVVAKTNESFTYLKNQFKTRTINKLYLALLVGELKSEIGEEKVIDWPIGRSGRDPRVRVASRKALGQLRPAETHFVIKAKADGYTLVEAELITGRTHQLRAHFKAYQHPIACDQLYGTGDKCPVGLARQALHAWRLTLALPGGEIRQFEAPLPVDFKQALDKLGIAC</sequence>
<evidence type="ECO:0000256" key="4">
    <source>
        <dbReference type="RuleBase" id="RU362028"/>
    </source>
</evidence>
<dbReference type="AlphaFoldDB" id="A0A1G2QAI6"/>
<comment type="catalytic activity">
    <reaction evidence="4">
        <text>a uridine in RNA = a pseudouridine in RNA</text>
        <dbReference type="Rhea" id="RHEA:48348"/>
        <dbReference type="Rhea" id="RHEA-COMP:12068"/>
        <dbReference type="Rhea" id="RHEA-COMP:12069"/>
        <dbReference type="ChEBI" id="CHEBI:65314"/>
        <dbReference type="ChEBI" id="CHEBI:65315"/>
    </reaction>
</comment>
<evidence type="ECO:0000256" key="1">
    <source>
        <dbReference type="ARBA" id="ARBA00010876"/>
    </source>
</evidence>
<evidence type="ECO:0000256" key="3">
    <source>
        <dbReference type="PIRSR" id="PIRSR606225-1"/>
    </source>
</evidence>
<dbReference type="EC" id="5.4.99.-" evidence="4"/>
<dbReference type="GO" id="GO:0140098">
    <property type="term" value="F:catalytic activity, acting on RNA"/>
    <property type="evidence" value="ECO:0007669"/>
    <property type="project" value="UniProtKB-ARBA"/>
</dbReference>
<feature type="active site" evidence="3">
    <location>
        <position position="63"/>
    </location>
</feature>
<dbReference type="PANTHER" id="PTHR21600:SF44">
    <property type="entry name" value="RIBOSOMAL LARGE SUBUNIT PSEUDOURIDINE SYNTHASE D"/>
    <property type="match status" value="1"/>
</dbReference>
<dbReference type="GO" id="GO:0003723">
    <property type="term" value="F:RNA binding"/>
    <property type="evidence" value="ECO:0007669"/>
    <property type="project" value="InterPro"/>
</dbReference>
<gene>
    <name evidence="6" type="ORF">A2114_02870</name>
</gene>
<evidence type="ECO:0000313" key="6">
    <source>
        <dbReference type="EMBL" id="OHA57149.1"/>
    </source>
</evidence>
<dbReference type="PANTHER" id="PTHR21600">
    <property type="entry name" value="MITOCHONDRIAL RNA PSEUDOURIDINE SYNTHASE"/>
    <property type="match status" value="1"/>
</dbReference>
<dbReference type="CDD" id="cd02869">
    <property type="entry name" value="PseudoU_synth_RluA_like"/>
    <property type="match status" value="1"/>
</dbReference>
<proteinExistence type="inferred from homology"/>
<keyword evidence="2 4" id="KW-0413">Isomerase</keyword>
<name>A0A1G2QAI6_9BACT</name>
<dbReference type="InterPro" id="IPR006225">
    <property type="entry name" value="PsdUridine_synth_RluC/D"/>
</dbReference>
<protein>
    <recommendedName>
        <fullName evidence="4">Pseudouridine synthase</fullName>
        <ecNumber evidence="4">5.4.99.-</ecNumber>
    </recommendedName>
</protein>